<dbReference type="Gene3D" id="1.10.287.160">
    <property type="entry name" value="HR1 repeat"/>
    <property type="match status" value="1"/>
</dbReference>
<organism evidence="4 5">
    <name type="scientific">Streptomyces sindenensis</name>
    <dbReference type="NCBI Taxonomy" id="67363"/>
    <lineage>
        <taxon>Bacteria</taxon>
        <taxon>Bacillati</taxon>
        <taxon>Actinomycetota</taxon>
        <taxon>Actinomycetes</taxon>
        <taxon>Kitasatosporales</taxon>
        <taxon>Streptomycetaceae</taxon>
        <taxon>Streptomyces</taxon>
    </lineage>
</organism>
<sequence>MTDVRASPSELEFVEAVAMQLEQQGLVRMSGRAIGWLLICEPAEQTLGQIAEALSVSVGAMSTALRQLVPGRLVERFRRPGERGDRYRIDPHAWIEHAMTQASRYGEFRQVTARGLELLGEEPPARSRRLREMYDFYEWLECEMPLVWSRWEQAKKERMQHDPCGAGRGTQ</sequence>
<proteinExistence type="predicted"/>
<keyword evidence="1" id="KW-0805">Transcription regulation</keyword>
<evidence type="ECO:0000256" key="1">
    <source>
        <dbReference type="ARBA" id="ARBA00023015"/>
    </source>
</evidence>
<comment type="caution">
    <text evidence="4">The sequence shown here is derived from an EMBL/GenBank/DDBJ whole genome shotgun (WGS) entry which is preliminary data.</text>
</comment>
<gene>
    <name evidence="4" type="ORF">ACFWSS_22355</name>
</gene>
<protein>
    <submittedName>
        <fullName evidence="4">GbsR/MarR family transcriptional regulator</fullName>
    </submittedName>
</protein>
<reference evidence="4 5" key="1">
    <citation type="submission" date="2024-09" db="EMBL/GenBank/DDBJ databases">
        <title>The Natural Products Discovery Center: Release of the First 8490 Sequenced Strains for Exploring Actinobacteria Biosynthetic Diversity.</title>
        <authorList>
            <person name="Kalkreuter E."/>
            <person name="Kautsar S.A."/>
            <person name="Yang D."/>
            <person name="Bader C.D."/>
            <person name="Teijaro C.N."/>
            <person name="Fluegel L."/>
            <person name="Davis C.M."/>
            <person name="Simpson J.R."/>
            <person name="Lauterbach L."/>
            <person name="Steele A.D."/>
            <person name="Gui C."/>
            <person name="Meng S."/>
            <person name="Li G."/>
            <person name="Viehrig K."/>
            <person name="Ye F."/>
            <person name="Su P."/>
            <person name="Kiefer A.F."/>
            <person name="Nichols A."/>
            <person name="Cepeda A.J."/>
            <person name="Yan W."/>
            <person name="Fan B."/>
            <person name="Jiang Y."/>
            <person name="Adhikari A."/>
            <person name="Zheng C.-J."/>
            <person name="Schuster L."/>
            <person name="Cowan T.M."/>
            <person name="Smanski M.J."/>
            <person name="Chevrette M.G."/>
            <person name="De Carvalho L.P.S."/>
            <person name="Shen B."/>
        </authorList>
    </citation>
    <scope>NUCLEOTIDE SEQUENCE [LARGE SCALE GENOMIC DNA]</scope>
    <source>
        <strain evidence="4 5">NPDC058546</strain>
    </source>
</reference>
<dbReference type="InterPro" id="IPR036388">
    <property type="entry name" value="WH-like_DNA-bd_sf"/>
</dbReference>
<dbReference type="PANTHER" id="PTHR38465:SF2">
    <property type="entry name" value="HTH-TYPE TRANSCRIPTIONAL REGULATOR MMPR5"/>
    <property type="match status" value="1"/>
</dbReference>
<dbReference type="EMBL" id="JBHXOF010000014">
    <property type="protein sequence ID" value="MFD4215620.1"/>
    <property type="molecule type" value="Genomic_DNA"/>
</dbReference>
<evidence type="ECO:0000313" key="5">
    <source>
        <dbReference type="Proteomes" id="UP001598251"/>
    </source>
</evidence>
<dbReference type="SUPFAM" id="SSF46785">
    <property type="entry name" value="Winged helix' DNA-binding domain"/>
    <property type="match status" value="1"/>
</dbReference>
<dbReference type="Proteomes" id="UP001598251">
    <property type="component" value="Unassembled WGS sequence"/>
</dbReference>
<keyword evidence="3" id="KW-0804">Transcription</keyword>
<dbReference type="InterPro" id="IPR052362">
    <property type="entry name" value="HTH-GbsR_regulator"/>
</dbReference>
<keyword evidence="5" id="KW-1185">Reference proteome</keyword>
<accession>A0ABW6EMN3</accession>
<dbReference type="Gene3D" id="1.10.10.10">
    <property type="entry name" value="Winged helix-like DNA-binding domain superfamily/Winged helix DNA-binding domain"/>
    <property type="match status" value="1"/>
</dbReference>
<name>A0ABW6EMN3_9ACTN</name>
<dbReference type="InterPro" id="IPR036390">
    <property type="entry name" value="WH_DNA-bd_sf"/>
</dbReference>
<keyword evidence="2" id="KW-0238">DNA-binding</keyword>
<dbReference type="RefSeq" id="WP_280929282.1">
    <property type="nucleotide sequence ID" value="NZ_JBHXLY010000038.1"/>
</dbReference>
<evidence type="ECO:0000313" key="4">
    <source>
        <dbReference type="EMBL" id="MFD4215620.1"/>
    </source>
</evidence>
<dbReference type="PANTHER" id="PTHR38465">
    <property type="entry name" value="HTH-TYPE TRANSCRIPTIONAL REGULATOR MJ1563-RELATED"/>
    <property type="match status" value="1"/>
</dbReference>
<evidence type="ECO:0000256" key="2">
    <source>
        <dbReference type="ARBA" id="ARBA00023125"/>
    </source>
</evidence>
<evidence type="ECO:0000256" key="3">
    <source>
        <dbReference type="ARBA" id="ARBA00023163"/>
    </source>
</evidence>